<protein>
    <recommendedName>
        <fullName evidence="15">glutamate synthase (ferredoxin)</fullName>
        <ecNumber evidence="15">1.4.7.1</ecNumber>
    </recommendedName>
</protein>
<dbReference type="GO" id="GO:0016041">
    <property type="term" value="F:glutamate synthase (ferredoxin) activity"/>
    <property type="evidence" value="ECO:0007669"/>
    <property type="project" value="UniProtKB-EC"/>
</dbReference>
<dbReference type="GO" id="GO:0016040">
    <property type="term" value="F:glutamate synthase (NADH) activity"/>
    <property type="evidence" value="ECO:0007669"/>
    <property type="project" value="TreeGrafter"/>
</dbReference>
<dbReference type="GO" id="GO:0019676">
    <property type="term" value="P:ammonia assimilation cycle"/>
    <property type="evidence" value="ECO:0007669"/>
    <property type="project" value="TreeGrafter"/>
</dbReference>
<evidence type="ECO:0000256" key="2">
    <source>
        <dbReference type="ARBA" id="ARBA00001927"/>
    </source>
</evidence>
<evidence type="ECO:0000313" key="19">
    <source>
        <dbReference type="WBParaSite" id="nOo.2.0.1.t10699-RA"/>
    </source>
</evidence>
<keyword evidence="12" id="KW-0314">Glutamate biosynthesis</keyword>
<dbReference type="OrthoDB" id="4327079at2759"/>
<dbReference type="Proteomes" id="UP000271087">
    <property type="component" value="Unassembled WGS sequence"/>
</dbReference>
<evidence type="ECO:0000256" key="1">
    <source>
        <dbReference type="ARBA" id="ARBA00001917"/>
    </source>
</evidence>
<dbReference type="STRING" id="42157.A0A182ERD3"/>
<dbReference type="Gene3D" id="3.60.20.10">
    <property type="entry name" value="Glutamine Phosphoribosylpyrophosphate, subunit 1, domain 1"/>
    <property type="match status" value="1"/>
</dbReference>
<comment type="similarity">
    <text evidence="3">Belongs to the glutamate synthase family.</text>
</comment>
<name>A0A182ERD3_ONCOC</name>
<dbReference type="InterPro" id="IPR029055">
    <property type="entry name" value="Ntn_hydrolases_N"/>
</dbReference>
<keyword evidence="8" id="KW-0315">Glutamine amidotransferase</keyword>
<evidence type="ECO:0000256" key="11">
    <source>
        <dbReference type="ARBA" id="ARBA00023014"/>
    </source>
</evidence>
<evidence type="ECO:0000259" key="16">
    <source>
        <dbReference type="Pfam" id="PF00310"/>
    </source>
</evidence>
<evidence type="ECO:0000256" key="8">
    <source>
        <dbReference type="ARBA" id="ARBA00022962"/>
    </source>
</evidence>
<keyword evidence="18" id="KW-1185">Reference proteome</keyword>
<evidence type="ECO:0000256" key="14">
    <source>
        <dbReference type="ARBA" id="ARBA00037928"/>
    </source>
</evidence>
<keyword evidence="11" id="KW-0411">Iron-sulfur</keyword>
<dbReference type="Pfam" id="PF00310">
    <property type="entry name" value="GATase_2"/>
    <property type="match status" value="1"/>
</dbReference>
<gene>
    <name evidence="17" type="ORF">NOO_LOCUS10699</name>
</gene>
<dbReference type="PANTHER" id="PTHR11938:SF133">
    <property type="entry name" value="GLUTAMATE SYNTHASE (NADH)"/>
    <property type="match status" value="1"/>
</dbReference>
<evidence type="ECO:0000256" key="12">
    <source>
        <dbReference type="ARBA" id="ARBA00023164"/>
    </source>
</evidence>
<reference evidence="19" key="1">
    <citation type="submission" date="2016-06" db="UniProtKB">
        <authorList>
            <consortium name="WormBaseParasite"/>
        </authorList>
    </citation>
    <scope>IDENTIFICATION</scope>
</reference>
<feature type="domain" description="Glutamine amidotransferase type-2" evidence="16">
    <location>
        <begin position="27"/>
        <end position="141"/>
    </location>
</feature>
<dbReference type="GO" id="GO:0046872">
    <property type="term" value="F:metal ion binding"/>
    <property type="evidence" value="ECO:0007669"/>
    <property type="project" value="UniProtKB-KW"/>
</dbReference>
<evidence type="ECO:0000256" key="15">
    <source>
        <dbReference type="ARBA" id="ARBA00039085"/>
    </source>
</evidence>
<evidence type="ECO:0000313" key="18">
    <source>
        <dbReference type="Proteomes" id="UP000271087"/>
    </source>
</evidence>
<dbReference type="EC" id="1.4.7.1" evidence="15"/>
<evidence type="ECO:0000256" key="4">
    <source>
        <dbReference type="ARBA" id="ARBA00022605"/>
    </source>
</evidence>
<dbReference type="GO" id="GO:0006537">
    <property type="term" value="P:glutamate biosynthetic process"/>
    <property type="evidence" value="ECO:0007669"/>
    <property type="project" value="UniProtKB-KW"/>
</dbReference>
<evidence type="ECO:0000256" key="6">
    <source>
        <dbReference type="ARBA" id="ARBA00022643"/>
    </source>
</evidence>
<keyword evidence="6" id="KW-0288">FMN</keyword>
<keyword evidence="7" id="KW-0479">Metal-binding</keyword>
<dbReference type="WBParaSite" id="nOo.2.0.1.t10699-RA">
    <property type="protein sequence ID" value="nOo.2.0.1.t10699-RA"/>
    <property type="gene ID" value="nOo.2.0.1.g10699"/>
</dbReference>
<organism evidence="19">
    <name type="scientific">Onchocerca ochengi</name>
    <name type="common">Filarial nematode worm</name>
    <dbReference type="NCBI Taxonomy" id="42157"/>
    <lineage>
        <taxon>Eukaryota</taxon>
        <taxon>Metazoa</taxon>
        <taxon>Ecdysozoa</taxon>
        <taxon>Nematoda</taxon>
        <taxon>Chromadorea</taxon>
        <taxon>Rhabditida</taxon>
        <taxon>Spirurina</taxon>
        <taxon>Spiruromorpha</taxon>
        <taxon>Filarioidea</taxon>
        <taxon>Onchocercidae</taxon>
        <taxon>Onchocerca</taxon>
    </lineage>
</organism>
<evidence type="ECO:0000256" key="13">
    <source>
        <dbReference type="ARBA" id="ARBA00023291"/>
    </source>
</evidence>
<keyword evidence="9" id="KW-0560">Oxidoreductase</keyword>
<evidence type="ECO:0000256" key="9">
    <source>
        <dbReference type="ARBA" id="ARBA00023002"/>
    </source>
</evidence>
<evidence type="ECO:0000313" key="17">
    <source>
        <dbReference type="EMBL" id="VDM94426.1"/>
    </source>
</evidence>
<comment type="cofactor">
    <cofactor evidence="2">
        <name>[3Fe-4S] cluster</name>
        <dbReference type="ChEBI" id="CHEBI:21137"/>
    </cofactor>
</comment>
<dbReference type="PANTHER" id="PTHR11938">
    <property type="entry name" value="FAD NADPH DEHYDROGENASE/OXIDOREDUCTASE"/>
    <property type="match status" value="1"/>
</dbReference>
<evidence type="ECO:0000256" key="3">
    <source>
        <dbReference type="ARBA" id="ARBA00009716"/>
    </source>
</evidence>
<sequence>MVLLSVEQVEKAKNDGLYATHLEKDSCGVGFVTSIRGNATHQILRNRRTMLERLAHCEACACDSDSGDGAGVMTAIPDALYRKVGEYATGLLFFKNDSYGLAIEAFTDLAKGCNLAVIAWLKLETNPEKVGAETSKTEPNI</sequence>
<comment type="cofactor">
    <cofactor evidence="1">
        <name>FMN</name>
        <dbReference type="ChEBI" id="CHEBI:58210"/>
    </cofactor>
</comment>
<dbReference type="InterPro" id="IPR050711">
    <property type="entry name" value="ET-N_metabolism_enzyme"/>
</dbReference>
<dbReference type="GO" id="GO:0051538">
    <property type="term" value="F:3 iron, 4 sulfur cluster binding"/>
    <property type="evidence" value="ECO:0007669"/>
    <property type="project" value="UniProtKB-KW"/>
</dbReference>
<dbReference type="AlphaFoldDB" id="A0A182ERD3"/>
<keyword evidence="13" id="KW-0003">3Fe-4S</keyword>
<evidence type="ECO:0000256" key="7">
    <source>
        <dbReference type="ARBA" id="ARBA00022723"/>
    </source>
</evidence>
<comment type="pathway">
    <text evidence="14">Amino-acid biosynthesis; L-glutamate biosynthesis via GLT pathway; L-glutamate from 2-oxoglutarate and L-glutamine (ferredoxin route): step 1/1.</text>
</comment>
<dbReference type="InterPro" id="IPR017932">
    <property type="entry name" value="GATase_2_dom"/>
</dbReference>
<keyword evidence="5" id="KW-0285">Flavoprotein</keyword>
<keyword evidence="4" id="KW-0028">Amino-acid biosynthesis</keyword>
<reference evidence="17 18" key="2">
    <citation type="submission" date="2018-08" db="EMBL/GenBank/DDBJ databases">
        <authorList>
            <person name="Laetsch R D."/>
            <person name="Stevens L."/>
            <person name="Kumar S."/>
            <person name="Blaxter L. M."/>
        </authorList>
    </citation>
    <scope>NUCLEOTIDE SEQUENCE [LARGE SCALE GENOMIC DNA]</scope>
</reference>
<accession>A0A182ERD3</accession>
<proteinExistence type="inferred from homology"/>
<dbReference type="EMBL" id="UYRW01006433">
    <property type="protein sequence ID" value="VDM94426.1"/>
    <property type="molecule type" value="Genomic_DNA"/>
</dbReference>
<evidence type="ECO:0000256" key="10">
    <source>
        <dbReference type="ARBA" id="ARBA00023004"/>
    </source>
</evidence>
<evidence type="ECO:0000256" key="5">
    <source>
        <dbReference type="ARBA" id="ARBA00022630"/>
    </source>
</evidence>
<keyword evidence="10" id="KW-0408">Iron</keyword>
<dbReference type="SUPFAM" id="SSF56235">
    <property type="entry name" value="N-terminal nucleophile aminohydrolases (Ntn hydrolases)"/>
    <property type="match status" value="1"/>
</dbReference>